<accession>A0A450V6H0</accession>
<organism evidence="1">
    <name type="scientific">Candidatus Kentrum sp. LFY</name>
    <dbReference type="NCBI Taxonomy" id="2126342"/>
    <lineage>
        <taxon>Bacteria</taxon>
        <taxon>Pseudomonadati</taxon>
        <taxon>Pseudomonadota</taxon>
        <taxon>Gammaproteobacteria</taxon>
        <taxon>Candidatus Kentrum</taxon>
    </lineage>
</organism>
<dbReference type="EMBL" id="CAADFF010000184">
    <property type="protein sequence ID" value="VFK00394.1"/>
    <property type="molecule type" value="Genomic_DNA"/>
</dbReference>
<dbReference type="AlphaFoldDB" id="A0A450V6H0"/>
<protein>
    <submittedName>
        <fullName evidence="1">Uncharacterized protein</fullName>
    </submittedName>
</protein>
<sequence>MKRVHGKHGKHERRDMLPPTHFFPSNFYFFRVFPCLPWTLFLGAPGLGLECMDGFARAGRIATADTSSAIAGAKSATAGGSSVMAGGLSAEADVVSVMAGVSSAVAGQ</sequence>
<gene>
    <name evidence="1" type="ORF">BECKLFY1418B_GA0070995_11841</name>
</gene>
<reference evidence="1" key="1">
    <citation type="submission" date="2019-02" db="EMBL/GenBank/DDBJ databases">
        <authorList>
            <person name="Gruber-Vodicka R. H."/>
            <person name="Seah K. B. B."/>
        </authorList>
    </citation>
    <scope>NUCLEOTIDE SEQUENCE</scope>
    <source>
        <strain evidence="1">BECK_M7</strain>
    </source>
</reference>
<proteinExistence type="predicted"/>
<evidence type="ECO:0000313" key="1">
    <source>
        <dbReference type="EMBL" id="VFK00394.1"/>
    </source>
</evidence>
<name>A0A450V6H0_9GAMM</name>